<sequence length="83" mass="8497">MEILSHIVLGLIVGFLARGIMPGEQKMGWVLTCLLGIGGSVVAGVAGRVFGWYAAGEPAGWFASVAGALALLFVVGLLRGKKA</sequence>
<evidence type="ECO:0000256" key="2">
    <source>
        <dbReference type="ARBA" id="ARBA00011006"/>
    </source>
</evidence>
<dbReference type="PANTHER" id="PTHR33884">
    <property type="entry name" value="UPF0410 PROTEIN YMGE"/>
    <property type="match status" value="1"/>
</dbReference>
<dbReference type="PANTHER" id="PTHR33884:SF7">
    <property type="entry name" value="BSL8023 PROTEIN"/>
    <property type="match status" value="1"/>
</dbReference>
<comment type="caution">
    <text evidence="8">The sequence shown here is derived from an EMBL/GenBank/DDBJ whole genome shotgun (WGS) entry which is preliminary data.</text>
</comment>
<feature type="transmembrane region" description="Helical" evidence="7">
    <location>
        <begin position="28"/>
        <end position="53"/>
    </location>
</feature>
<dbReference type="GO" id="GO:0005886">
    <property type="term" value="C:plasma membrane"/>
    <property type="evidence" value="ECO:0007669"/>
    <property type="project" value="UniProtKB-SubCell"/>
</dbReference>
<dbReference type="OrthoDB" id="9811343at2"/>
<reference evidence="8 9" key="1">
    <citation type="submission" date="2019-01" db="EMBL/GenBank/DDBJ databases">
        <authorList>
            <person name="Chen W.-M."/>
        </authorList>
    </citation>
    <scope>NUCLEOTIDE SEQUENCE [LARGE SCALE GENOMIC DNA]</scope>
    <source>
        <strain evidence="8 9">KYPY4</strain>
    </source>
</reference>
<dbReference type="EMBL" id="SACR01000001">
    <property type="protein sequence ID" value="RVU49602.1"/>
    <property type="molecule type" value="Genomic_DNA"/>
</dbReference>
<keyword evidence="4 7" id="KW-0812">Transmembrane</keyword>
<dbReference type="Pfam" id="PF04226">
    <property type="entry name" value="Transgly_assoc"/>
    <property type="match status" value="1"/>
</dbReference>
<dbReference type="RefSeq" id="WP_128227236.1">
    <property type="nucleotide sequence ID" value="NZ_SACR01000001.1"/>
</dbReference>
<dbReference type="AlphaFoldDB" id="A0A437RS82"/>
<proteinExistence type="inferred from homology"/>
<keyword evidence="3" id="KW-1003">Cell membrane</keyword>
<dbReference type="Proteomes" id="UP000285575">
    <property type="component" value="Unassembled WGS sequence"/>
</dbReference>
<evidence type="ECO:0000256" key="7">
    <source>
        <dbReference type="SAM" id="Phobius"/>
    </source>
</evidence>
<dbReference type="InterPro" id="IPR007341">
    <property type="entry name" value="Transgly_assoc"/>
</dbReference>
<comment type="similarity">
    <text evidence="2">Belongs to the UPF0410 family.</text>
</comment>
<evidence type="ECO:0000256" key="1">
    <source>
        <dbReference type="ARBA" id="ARBA00004651"/>
    </source>
</evidence>
<evidence type="ECO:0000256" key="5">
    <source>
        <dbReference type="ARBA" id="ARBA00022989"/>
    </source>
</evidence>
<evidence type="ECO:0000256" key="6">
    <source>
        <dbReference type="ARBA" id="ARBA00023136"/>
    </source>
</evidence>
<evidence type="ECO:0000256" key="4">
    <source>
        <dbReference type="ARBA" id="ARBA00022692"/>
    </source>
</evidence>
<keyword evidence="6 7" id="KW-0472">Membrane</keyword>
<name>A0A437RS82_9BURK</name>
<evidence type="ECO:0000313" key="8">
    <source>
        <dbReference type="EMBL" id="RVU49602.1"/>
    </source>
</evidence>
<feature type="transmembrane region" description="Helical" evidence="7">
    <location>
        <begin position="6"/>
        <end position="21"/>
    </location>
</feature>
<feature type="transmembrane region" description="Helical" evidence="7">
    <location>
        <begin position="59"/>
        <end position="78"/>
    </location>
</feature>
<evidence type="ECO:0000256" key="3">
    <source>
        <dbReference type="ARBA" id="ARBA00022475"/>
    </source>
</evidence>
<comment type="subcellular location">
    <subcellularLocation>
        <location evidence="1">Cell membrane</location>
        <topology evidence="1">Multi-pass membrane protein</topology>
    </subcellularLocation>
</comment>
<accession>A0A437RS82</accession>
<keyword evidence="9" id="KW-1185">Reference proteome</keyword>
<gene>
    <name evidence="8" type="ORF">EOE66_03320</name>
</gene>
<organism evidence="8 9">
    <name type="scientific">Rubrivivax rivuli</name>
    <dbReference type="NCBI Taxonomy" id="1862385"/>
    <lineage>
        <taxon>Bacteria</taxon>
        <taxon>Pseudomonadati</taxon>
        <taxon>Pseudomonadota</taxon>
        <taxon>Betaproteobacteria</taxon>
        <taxon>Burkholderiales</taxon>
        <taxon>Sphaerotilaceae</taxon>
        <taxon>Rubrivivax</taxon>
    </lineage>
</organism>
<evidence type="ECO:0000313" key="9">
    <source>
        <dbReference type="Proteomes" id="UP000285575"/>
    </source>
</evidence>
<protein>
    <submittedName>
        <fullName evidence="8">GlsB/YeaQ/YmgE family stress response membrane protein</fullName>
    </submittedName>
</protein>
<keyword evidence="5 7" id="KW-1133">Transmembrane helix</keyword>